<dbReference type="RefSeq" id="WP_380651183.1">
    <property type="nucleotide sequence ID" value="NZ_JBHRVQ010000001.1"/>
</dbReference>
<reference evidence="4" key="1">
    <citation type="journal article" date="2019" name="Int. J. Syst. Evol. Microbiol.">
        <title>The Global Catalogue of Microorganisms (GCM) 10K type strain sequencing project: providing services to taxonomists for standard genome sequencing and annotation.</title>
        <authorList>
            <consortium name="The Broad Institute Genomics Platform"/>
            <consortium name="The Broad Institute Genome Sequencing Center for Infectious Disease"/>
            <person name="Wu L."/>
            <person name="Ma J."/>
        </authorList>
    </citation>
    <scope>NUCLEOTIDE SEQUENCE [LARGE SCALE GENOMIC DNA]</scope>
    <source>
        <strain evidence="4">CCM 7756</strain>
    </source>
</reference>
<evidence type="ECO:0000313" key="3">
    <source>
        <dbReference type="EMBL" id="MFC3387375.1"/>
    </source>
</evidence>
<dbReference type="PANTHER" id="PTHR24321:SF8">
    <property type="entry name" value="ESTRADIOL 17-BETA-DEHYDROGENASE 8-RELATED"/>
    <property type="match status" value="1"/>
</dbReference>
<dbReference type="EMBL" id="JBHRVQ010000001">
    <property type="protein sequence ID" value="MFC3387375.1"/>
    <property type="molecule type" value="Genomic_DNA"/>
</dbReference>
<dbReference type="Proteomes" id="UP001595637">
    <property type="component" value="Unassembled WGS sequence"/>
</dbReference>
<sequence length="227" mass="25399">MEAHNSTIRNVLLLSTNSELSEAFLDHYTRQDLIIYHLYTNGFSKEVELSTVTTRGTTSLFSIPLDDYRHIYKSNILLDHVKEVDLILNANNFKLSKGIQDTSLGDWQQNTIINLTLPYVVIKKLYRTLRKSGIKCVLNISAVDATKGDQGDASHCATNSALESMSTALYKELSPNGFRVNCLRFDFERANTSSISTLISTTTFLSSPLSKHINGQIINVDDTIFIA</sequence>
<dbReference type="InterPro" id="IPR002347">
    <property type="entry name" value="SDR_fam"/>
</dbReference>
<comment type="caution">
    <text evidence="3">The sequence shown here is derived from an EMBL/GenBank/DDBJ whole genome shotgun (WGS) entry which is preliminary data.</text>
</comment>
<gene>
    <name evidence="3" type="ORF">ACFOEO_02025</name>
</gene>
<keyword evidence="4" id="KW-1185">Reference proteome</keyword>
<organism evidence="3 4">
    <name type="scientific">Salinicoccus sesuvii</name>
    <dbReference type="NCBI Taxonomy" id="868281"/>
    <lineage>
        <taxon>Bacteria</taxon>
        <taxon>Bacillati</taxon>
        <taxon>Bacillota</taxon>
        <taxon>Bacilli</taxon>
        <taxon>Bacillales</taxon>
        <taxon>Staphylococcaceae</taxon>
        <taxon>Salinicoccus</taxon>
    </lineage>
</organism>
<comment type="similarity">
    <text evidence="1">Belongs to the short-chain dehydrogenases/reductases (SDR) family.</text>
</comment>
<dbReference type="Pfam" id="PF13561">
    <property type="entry name" value="adh_short_C2"/>
    <property type="match status" value="1"/>
</dbReference>
<proteinExistence type="inferred from homology"/>
<dbReference type="Gene3D" id="3.40.50.720">
    <property type="entry name" value="NAD(P)-binding Rossmann-like Domain"/>
    <property type="match status" value="1"/>
</dbReference>
<evidence type="ECO:0000256" key="2">
    <source>
        <dbReference type="ARBA" id="ARBA00023002"/>
    </source>
</evidence>
<dbReference type="PANTHER" id="PTHR24321">
    <property type="entry name" value="DEHYDROGENASES, SHORT CHAIN"/>
    <property type="match status" value="1"/>
</dbReference>
<name>A0ABV7N1C4_9STAP</name>
<accession>A0ABV7N1C4</accession>
<dbReference type="SUPFAM" id="SSF51735">
    <property type="entry name" value="NAD(P)-binding Rossmann-fold domains"/>
    <property type="match status" value="1"/>
</dbReference>
<keyword evidence="2" id="KW-0560">Oxidoreductase</keyword>
<evidence type="ECO:0000313" key="4">
    <source>
        <dbReference type="Proteomes" id="UP001595637"/>
    </source>
</evidence>
<evidence type="ECO:0000256" key="1">
    <source>
        <dbReference type="ARBA" id="ARBA00006484"/>
    </source>
</evidence>
<protein>
    <submittedName>
        <fullName evidence="3">SDR family oxidoreductase</fullName>
    </submittedName>
</protein>
<dbReference type="InterPro" id="IPR036291">
    <property type="entry name" value="NAD(P)-bd_dom_sf"/>
</dbReference>